<evidence type="ECO:0000259" key="1">
    <source>
        <dbReference type="Pfam" id="PF01345"/>
    </source>
</evidence>
<evidence type="ECO:0000313" key="2">
    <source>
        <dbReference type="EMBL" id="SMG08348.1"/>
    </source>
</evidence>
<dbReference type="Gene3D" id="2.60.40.10">
    <property type="entry name" value="Immunoglobulins"/>
    <property type="match status" value="1"/>
</dbReference>
<dbReference type="PANTHER" id="PTHR34819:SF3">
    <property type="entry name" value="CELL SURFACE PROTEIN"/>
    <property type="match status" value="1"/>
</dbReference>
<dbReference type="Pfam" id="PF13585">
    <property type="entry name" value="CHU_C"/>
    <property type="match status" value="1"/>
</dbReference>
<sequence>MRLKLVTFQNDSFARKALNSFIFSLLFVLLAGFFNPAQSQTLKTDDDVPALAVCHDAEVFTVRIASGAAACPNGQLSFKMPAGIEYVVGSAKVAGVPVPESNTSVSGATINVNIPAGSSTNEILITYEARAKCDAARTGGKEVDYSLTGCGTTQTGKSNAINIEYAVLNVNVDPAISQGLIGDVIERTVTVSNTGNGSITGFTVAATYGAGLERVSGGETGDWTFDPATNEYRYSGTLSSGSGAGFSTISFTEKVKILSCADLSSSYKAFYGCDTECEQNGRVASPTIAIDQNKRPVINVTVVTNPVITCLNEKYLHTWKIKNNGTAMASNVLLKIGTSTAGGSSYMVPGSFTVGGIGVSSIMSDPISAGDGGVFGTTGQNKNADIVIPTLAPGEELTITFEQYYAKPSPTADCSQIPSSFRTGNTFYEGEYTNLQGCDEDGNPPVHTLTRVGTKGELTYGSSGVNIGEIDIVSGEDYQADYRIDDWFVSKEGVEAGAYFEYKITLSPSLAGSFNANDIKFFNGVTYLQAGTDFLVSGSGNTYTVRINYGSGLWPTGQDLNFSGQGWRLHFPLSVTCPTNEAYYQVAGSLSKGGSCAQVIPFRCQTVSLNAHCGDPCAAGGLSNGLAKLQRVSLGYRDADNDARPDNGIQLTLDDDLSDLEVRSFVGGDTLLIKQEGRVIGGTANPTGKWVNGSFKVNFPSGLTSQEIVNSGQVVVTRGGVTYVISNIPVTKTGNDYTVSLDINGWGSGVTATPALPAGFAFEDGDEIVSSLRVRIQTLSASSGLKSFPTTYSLIHNGTPYICGGGYTATGYYGPLNLATGRTTDKAFNMTDCSSQFAGPAWTGSLEIMNRSTRNALFVNEFRQFAHLRKVRFDVPTGLTLTGYRVEVYRNALTTPITADRVLATPVSGAMHEIDMKEVLESLKGGTNGGDLDEGFLIQVRPVVTINCNALKEESVAATSVFDGTFRYNNQDYYNATNVETIVQRLLFNTDSGKMEINVSAKDVNTLSAEANWIVTVKNNSANRDFANVWLGKSGGAQSTDLVRVQKIVSLTDTTHVGAPLQQTGGVFQIGQVAKESTSYYLITAEFDHCGKGEVEIKSGADCNGYPATVAGAACSYNPIKLTYTPQQAELQTAIRKQPGGTTFPKLCEPFEYLVEVNNAGGEAKDLKLNVPLAALAGLEYEPGSVKVSGAYEDEELNPVMTPLADQGNIIVDGTGLHINVPEASLPKLGSGSRFYVSFMVVVKTCEFQSGHHLEITPDGKNFCGSAIDKENLETAESNRIILEGAPKDEPTINLVSTVDVEVNQTGDGFEALYNFTLKNQGNGIFEVPLTGTLAKSLDAGSFVYSFAIKLPAGWEIAGNPQDLVPLTVATFKGIDPQKGYLFDINETLPVGAEIKIENAKLVYTASDAASLDCAHDFGLIHEQIFTVFTPTSACVPPVNCETELLTTENNTALKLGTPTPPTGSLNQEFCATDLPTLGDIVLANESFLAWFESATSTTELPATTVLEDGKTYYVANRLLTGSVCISTRLAVTIKIDEAPVANAGPDQISYDSGTFTLQGNQPAAGQTGLWTIVSKTVDPVVIADPSLYNTTVTIPEGGQAELKWTVTNGLCSEEDSVIISFDRLVDLSISKKADKISYLVGDPITYTITVTNKGPGTLFSGQELTLTEALPVGLANVTYTTSGGTYTPTTSIFKLDSDLVKDGTVTLVVHALVEPDFVGTSLVNKVTVAPPTGVEDPNPDDNDDEETVTVSREADIAVSKTADKTNVIAGTALTYTITITNNGAATLLSGEVLTVKETLPVGFDGAVFTVSSGAFVPATGKLTLTAPMKKGDSITMTVKGTVAANFTGTSLVNKVDVSVPPGVTDPNLDNNDDDETTLVNRSTDLSVEKVADKTNVVAGEFITYTIKISNLGVSGLVSGEIIGVKETLPKELTNVTYATTDGVYDAQKQQLTLNKALPAGGVVTLTVSGKVASSTAQGATIVNRVDVTVPPGVTDPNIDNNDDDENTPVNRVTDLAVVKVVANDKPIMGTETVFTIKVTNNGPSDATGVKVKEVIPSGYTFVSSTVSKGAFAQGTGVWTVGDMVVGATETLTVTVKVLATGEYKNTANVTGNEPDPKPENDLSVVTPVPLASPPVAVDDRETTKANTPIDIVILANDYPGLTNSPLVPSSVEIMSQPKHGTLTVHADGTVTYTPNHGYVGEDTFEYRMKDELGFWSNVALVTITIEANDFFIPNIFTPNGDGTNDTFEIVGIEGFDRVALTIVNRWGNEVYRNDKYDNTWAGKGLNEGTYYYIITLYKAGTEKVVKGWVAIKSR</sequence>
<dbReference type="Proteomes" id="UP000192980">
    <property type="component" value="Unassembled WGS sequence"/>
</dbReference>
<dbReference type="Gene3D" id="2.60.40.3440">
    <property type="match status" value="1"/>
</dbReference>
<feature type="domain" description="DUF11" evidence="1">
    <location>
        <begin position="1885"/>
        <end position="2005"/>
    </location>
</feature>
<dbReference type="InterPro" id="IPR051172">
    <property type="entry name" value="Chlamydia_OmcB"/>
</dbReference>
<reference evidence="2 3" key="1">
    <citation type="submission" date="2017-04" db="EMBL/GenBank/DDBJ databases">
        <authorList>
            <person name="Afonso C.L."/>
            <person name="Miller P.J."/>
            <person name="Scott M.A."/>
            <person name="Spackman E."/>
            <person name="Goraichik I."/>
            <person name="Dimitrov K.M."/>
            <person name="Suarez D.L."/>
            <person name="Swayne D.E."/>
        </authorList>
    </citation>
    <scope>NUCLEOTIDE SEQUENCE [LARGE SCALE GENOMIC DNA]</scope>
    <source>
        <strain evidence="2 3">DSM 22418</strain>
    </source>
</reference>
<dbReference type="STRING" id="561061.SAMN05660862_0375"/>
<dbReference type="Pfam" id="PF17963">
    <property type="entry name" value="Big_9"/>
    <property type="match status" value="1"/>
</dbReference>
<accession>A0A1X7I2C9</accession>
<dbReference type="RefSeq" id="WP_085471262.1">
    <property type="nucleotide sequence ID" value="NZ_FXAU01000001.1"/>
</dbReference>
<feature type="domain" description="DUF11" evidence="1">
    <location>
        <begin position="2015"/>
        <end position="2127"/>
    </location>
</feature>
<dbReference type="NCBIfam" id="TIGR01451">
    <property type="entry name" value="B_ant_repeat"/>
    <property type="match status" value="4"/>
</dbReference>
<feature type="domain" description="DUF11" evidence="1">
    <location>
        <begin position="1627"/>
        <end position="1749"/>
    </location>
</feature>
<dbReference type="InterPro" id="IPR047589">
    <property type="entry name" value="DUF11_rpt"/>
</dbReference>
<dbReference type="OrthoDB" id="5726170at2"/>
<protein>
    <submittedName>
        <fullName evidence="2">Conserved repeat domain-containing protein/gliding motility-associated C-terminal domain-containing protein</fullName>
    </submittedName>
</protein>
<dbReference type="InterPro" id="IPR001434">
    <property type="entry name" value="OmcB-like_DUF11"/>
</dbReference>
<dbReference type="InterPro" id="IPR013783">
    <property type="entry name" value="Ig-like_fold"/>
</dbReference>
<name>A0A1X7I2C9_9SPHI</name>
<dbReference type="PANTHER" id="PTHR34819">
    <property type="entry name" value="LARGE CYSTEINE-RICH PERIPLASMIC PROTEIN OMCB"/>
    <property type="match status" value="1"/>
</dbReference>
<dbReference type="EMBL" id="FXAU01000001">
    <property type="protein sequence ID" value="SMG08348.1"/>
    <property type="molecule type" value="Genomic_DNA"/>
</dbReference>
<gene>
    <name evidence="2" type="ORF">SAMN05660862_0375</name>
</gene>
<feature type="domain" description="DUF11" evidence="1">
    <location>
        <begin position="1756"/>
        <end position="1877"/>
    </location>
</feature>
<evidence type="ECO:0000313" key="3">
    <source>
        <dbReference type="Proteomes" id="UP000192980"/>
    </source>
</evidence>
<organism evidence="2 3">
    <name type="scientific">Sphingobacterium psychroaquaticum</name>
    <dbReference type="NCBI Taxonomy" id="561061"/>
    <lineage>
        <taxon>Bacteria</taxon>
        <taxon>Pseudomonadati</taxon>
        <taxon>Bacteroidota</taxon>
        <taxon>Sphingobacteriia</taxon>
        <taxon>Sphingobacteriales</taxon>
        <taxon>Sphingobacteriaceae</taxon>
        <taxon>Sphingobacterium</taxon>
    </lineage>
</organism>
<dbReference type="NCBIfam" id="TIGR04131">
    <property type="entry name" value="Bac_Flav_CTERM"/>
    <property type="match status" value="1"/>
</dbReference>
<dbReference type="InterPro" id="IPR026341">
    <property type="entry name" value="T9SS_type_B"/>
</dbReference>
<dbReference type="Pfam" id="PF01345">
    <property type="entry name" value="DUF11"/>
    <property type="match status" value="4"/>
</dbReference>
<proteinExistence type="predicted"/>
<keyword evidence="3" id="KW-1185">Reference proteome</keyword>